<sequence>MGNTLGIPSGPVPVEKVLALCVDGTFADEVATQRRILDASEPKKMSREERRAATEAELRKHGVATPTPADISIDELRNALAAVSLDTFWQQNARLHPNYGRVKNWLYVHEKYREHLDDLEKESKGVCASPDERCCLYNPSDPVGARVKVRQDVGKHFEDLVAKMKEHHEFEEKQLFAFYKKEGAKMYAKDDYHQLMAAIKGLQDDHDMRSEIFVRKAFDDYDAKKTGGKWQQERQIGQQMEAYNIVTKNHMEREETVLVRRWMELTDDQYKLYRTYLSTKYAMVY</sequence>
<proteinExistence type="predicted"/>
<name>A0A7S0RD45_9CHLO</name>
<evidence type="ECO:0008006" key="2">
    <source>
        <dbReference type="Google" id="ProtNLM"/>
    </source>
</evidence>
<dbReference type="Gene3D" id="1.20.120.520">
    <property type="entry name" value="nmb1532 protein domain like"/>
    <property type="match status" value="1"/>
</dbReference>
<dbReference type="EMBL" id="HBFA01023494">
    <property type="protein sequence ID" value="CAD8673826.1"/>
    <property type="molecule type" value="Transcribed_RNA"/>
</dbReference>
<dbReference type="AlphaFoldDB" id="A0A7S0RD45"/>
<reference evidence="1" key="1">
    <citation type="submission" date="2021-01" db="EMBL/GenBank/DDBJ databases">
        <authorList>
            <person name="Corre E."/>
            <person name="Pelletier E."/>
            <person name="Niang G."/>
            <person name="Scheremetjew M."/>
            <person name="Finn R."/>
            <person name="Kale V."/>
            <person name="Holt S."/>
            <person name="Cochrane G."/>
            <person name="Meng A."/>
            <person name="Brown T."/>
            <person name="Cohen L."/>
        </authorList>
    </citation>
    <scope>NUCLEOTIDE SEQUENCE</scope>
    <source>
        <strain evidence="1">CCMP722</strain>
    </source>
</reference>
<protein>
    <recommendedName>
        <fullName evidence="2">Hemerythrin-like domain-containing protein</fullName>
    </recommendedName>
</protein>
<organism evidence="1">
    <name type="scientific">Pyramimonas obovata</name>
    <dbReference type="NCBI Taxonomy" id="1411642"/>
    <lineage>
        <taxon>Eukaryota</taxon>
        <taxon>Viridiplantae</taxon>
        <taxon>Chlorophyta</taxon>
        <taxon>Pyramimonadophyceae</taxon>
        <taxon>Pyramimonadales</taxon>
        <taxon>Pyramimonadaceae</taxon>
        <taxon>Pyramimonas</taxon>
        <taxon>Pyramimonas incertae sedis</taxon>
    </lineage>
</organism>
<accession>A0A7S0RD45</accession>
<evidence type="ECO:0000313" key="1">
    <source>
        <dbReference type="EMBL" id="CAD8673826.1"/>
    </source>
</evidence>
<gene>
    <name evidence="1" type="ORF">POBO1169_LOCUS11963</name>
</gene>